<keyword evidence="1" id="KW-0732">Signal</keyword>
<dbReference type="AlphaFoldDB" id="A0A1M5HI02"/>
<accession>A0A1M5HI02</accession>
<dbReference type="EMBL" id="FQWH01000001">
    <property type="protein sequence ID" value="SHG15452.1"/>
    <property type="molecule type" value="Genomic_DNA"/>
</dbReference>
<protein>
    <submittedName>
        <fullName evidence="3">Outer membrane insertion C-terminal signal</fullName>
    </submittedName>
</protein>
<dbReference type="Pfam" id="PF13505">
    <property type="entry name" value="OMP_b-brl"/>
    <property type="match status" value="1"/>
</dbReference>
<gene>
    <name evidence="3" type="ORF">SAMN05444388_101865</name>
</gene>
<evidence type="ECO:0000259" key="2">
    <source>
        <dbReference type="Pfam" id="PF13505"/>
    </source>
</evidence>
<reference evidence="3 4" key="1">
    <citation type="submission" date="2016-11" db="EMBL/GenBank/DDBJ databases">
        <authorList>
            <person name="Jaros S."/>
            <person name="Januszkiewicz K."/>
            <person name="Wedrychowicz H."/>
        </authorList>
    </citation>
    <scope>NUCLEOTIDE SEQUENCE [LARGE SCALE GENOMIC DNA]</scope>
    <source>
        <strain evidence="3 4">DSM 6792</strain>
    </source>
</reference>
<name>A0A1M5HI02_FLAJO</name>
<organism evidence="3 4">
    <name type="scientific">Flavobacterium johnsoniae</name>
    <name type="common">Cytophaga johnsonae</name>
    <dbReference type="NCBI Taxonomy" id="986"/>
    <lineage>
        <taxon>Bacteria</taxon>
        <taxon>Pseudomonadati</taxon>
        <taxon>Bacteroidota</taxon>
        <taxon>Flavobacteriia</taxon>
        <taxon>Flavobacteriales</taxon>
        <taxon>Flavobacteriaceae</taxon>
        <taxon>Flavobacterium</taxon>
    </lineage>
</organism>
<dbReference type="RefSeq" id="WP_073408277.1">
    <property type="nucleotide sequence ID" value="NZ_FQWH01000001.1"/>
</dbReference>
<feature type="domain" description="Outer membrane protein beta-barrel" evidence="2">
    <location>
        <begin position="8"/>
        <end position="202"/>
    </location>
</feature>
<evidence type="ECO:0000256" key="1">
    <source>
        <dbReference type="ARBA" id="ARBA00022729"/>
    </source>
</evidence>
<dbReference type="Proteomes" id="UP000184112">
    <property type="component" value="Unassembled WGS sequence"/>
</dbReference>
<sequence length="205" mass="23501">MYKKKAAIAILLFFAIVNIQAQVIFKPGLRGGLSLSTISEMHADYRPDFYFGGFGEINLTKKYALQPEITYVKQGSNNVARNYYDPVSETNKVAYQDLRLDYLSLSMINKFTFGQGFQVLFGPSLDVRLTDNLVRRKNYNDFAFNLGLGYRMPSGLAFDVRFKKGFLDILDSDYYTNDSNNHYLFGDYNTNINFQIGVSYSFDTK</sequence>
<dbReference type="InterPro" id="IPR027385">
    <property type="entry name" value="Beta-barrel_OMP"/>
</dbReference>
<evidence type="ECO:0000313" key="3">
    <source>
        <dbReference type="EMBL" id="SHG15452.1"/>
    </source>
</evidence>
<evidence type="ECO:0000313" key="4">
    <source>
        <dbReference type="Proteomes" id="UP000184112"/>
    </source>
</evidence>
<proteinExistence type="predicted"/>